<gene>
    <name evidence="3" type="ORF">L201_004968</name>
</gene>
<feature type="compositionally biased region" description="Low complexity" evidence="2">
    <location>
        <begin position="288"/>
        <end position="301"/>
    </location>
</feature>
<feature type="compositionally biased region" description="Acidic residues" evidence="2">
    <location>
        <begin position="140"/>
        <end position="150"/>
    </location>
</feature>
<feature type="compositionally biased region" description="Basic and acidic residues" evidence="2">
    <location>
        <begin position="130"/>
        <end position="139"/>
    </location>
</feature>
<feature type="coiled-coil region" evidence="1">
    <location>
        <begin position="757"/>
        <end position="787"/>
    </location>
</feature>
<feature type="compositionally biased region" description="Polar residues" evidence="2">
    <location>
        <begin position="245"/>
        <end position="256"/>
    </location>
</feature>
<feature type="compositionally biased region" description="Polar residues" evidence="2">
    <location>
        <begin position="722"/>
        <end position="736"/>
    </location>
</feature>
<feature type="compositionally biased region" description="Low complexity" evidence="2">
    <location>
        <begin position="585"/>
        <end position="598"/>
    </location>
</feature>
<feature type="region of interest" description="Disordered" evidence="2">
    <location>
        <begin position="245"/>
        <end position="331"/>
    </location>
</feature>
<dbReference type="GeneID" id="91095638"/>
<evidence type="ECO:0000313" key="4">
    <source>
        <dbReference type="Proteomes" id="UP001355207"/>
    </source>
</evidence>
<organism evidence="3 4">
    <name type="scientific">Kwoniella dendrophila CBS 6074</name>
    <dbReference type="NCBI Taxonomy" id="1295534"/>
    <lineage>
        <taxon>Eukaryota</taxon>
        <taxon>Fungi</taxon>
        <taxon>Dikarya</taxon>
        <taxon>Basidiomycota</taxon>
        <taxon>Agaricomycotina</taxon>
        <taxon>Tremellomycetes</taxon>
        <taxon>Tremellales</taxon>
        <taxon>Cryptococcaceae</taxon>
        <taxon>Kwoniella</taxon>
    </lineage>
</organism>
<proteinExistence type="predicted"/>
<feature type="compositionally biased region" description="Polar residues" evidence="2">
    <location>
        <begin position="453"/>
        <end position="496"/>
    </location>
</feature>
<protein>
    <submittedName>
        <fullName evidence="3">Uncharacterized protein</fullName>
    </submittedName>
</protein>
<feature type="compositionally biased region" description="Polar residues" evidence="2">
    <location>
        <begin position="306"/>
        <end position="324"/>
    </location>
</feature>
<dbReference type="RefSeq" id="XP_066076801.1">
    <property type="nucleotide sequence ID" value="XM_066220704.1"/>
</dbReference>
<evidence type="ECO:0000256" key="2">
    <source>
        <dbReference type="SAM" id="MobiDB-lite"/>
    </source>
</evidence>
<feature type="compositionally biased region" description="Low complexity" evidence="2">
    <location>
        <begin position="262"/>
        <end position="279"/>
    </location>
</feature>
<feature type="region of interest" description="Disordered" evidence="2">
    <location>
        <begin position="125"/>
        <end position="158"/>
    </location>
</feature>
<feature type="region of interest" description="Disordered" evidence="2">
    <location>
        <begin position="698"/>
        <end position="736"/>
    </location>
</feature>
<reference evidence="3 4" key="1">
    <citation type="submission" date="2024-01" db="EMBL/GenBank/DDBJ databases">
        <title>Comparative genomics of Cryptococcus and Kwoniella reveals pathogenesis evolution and contrasting modes of karyotype evolution via chromosome fusion or intercentromeric recombination.</title>
        <authorList>
            <person name="Coelho M.A."/>
            <person name="David-Palma M."/>
            <person name="Shea T."/>
            <person name="Bowers K."/>
            <person name="McGinley-Smith S."/>
            <person name="Mohammad A.W."/>
            <person name="Gnirke A."/>
            <person name="Yurkov A.M."/>
            <person name="Nowrousian M."/>
            <person name="Sun S."/>
            <person name="Cuomo C.A."/>
            <person name="Heitman J."/>
        </authorList>
    </citation>
    <scope>NUCLEOTIDE SEQUENCE [LARGE SCALE GENOMIC DNA]</scope>
    <source>
        <strain evidence="3 4">CBS 6074</strain>
    </source>
</reference>
<feature type="compositionally biased region" description="Low complexity" evidence="2">
    <location>
        <begin position="701"/>
        <end position="721"/>
    </location>
</feature>
<evidence type="ECO:0000313" key="3">
    <source>
        <dbReference type="EMBL" id="WWC90038.1"/>
    </source>
</evidence>
<keyword evidence="1" id="KW-0175">Coiled coil</keyword>
<dbReference type="Proteomes" id="UP001355207">
    <property type="component" value="Chromosome 6"/>
</dbReference>
<feature type="compositionally biased region" description="Polar residues" evidence="2">
    <location>
        <begin position="566"/>
        <end position="576"/>
    </location>
</feature>
<keyword evidence="4" id="KW-1185">Reference proteome</keyword>
<feature type="compositionally biased region" description="Low complexity" evidence="2">
    <location>
        <begin position="516"/>
        <end position="540"/>
    </location>
</feature>
<evidence type="ECO:0000256" key="1">
    <source>
        <dbReference type="SAM" id="Coils"/>
    </source>
</evidence>
<name>A0AAX4JYT9_9TREE</name>
<dbReference type="AlphaFoldDB" id="A0AAX4JYT9"/>
<feature type="region of interest" description="Disordered" evidence="2">
    <location>
        <begin position="447"/>
        <end position="598"/>
    </location>
</feature>
<sequence>MSTTNYNHNNNNHISSPTIHHLIQSRAKAISSIPYSQTTTTFVDLNSSYSPGPGTGQGYSSPLIPPHRGIGTDFTPSISSPSLYSKIGHSSPRIPLTQNQRMLLQTSKQLQVLSSESDQNLLFKTRQHQRQSEYIHADDQEYEEEEDEDDDPRRMSMVGGPKVRKYTQVPWEEEDDILEDDENQWSMISTSIHPNSNTNNNHNRINSNGSSGATIVGSADMFSGFSKHANKMINAVTTQNTMNSNLTFSSSKYTSNRTREQSTTSTILSNSDTSSLNNTRRGLAQILSTSSTTNTSNNTTTKHLLPSTSGLSLASNQTTSTSTSVDDKLGLPITPKLRSNAQVISLDSSPILNFTSSTSTKTKNDFKNPANYDEESVSIGLLPAVIPKTSSTTTYKKPIKASITPSENLTLTSNVNGHHQTFAANDRPLTSSGSPGFGLITLEAAQERERMKSQGQAQTQVKKSASYNTETSAPTSKSYSHSRSNTSTTMEQQQERPLTAFSIPPIPDEPPINHLIPTTSRNSTPSSPPSNISANGGNNKVKSKKSGLMRLFNKSDKNFPPPLPTSIGTATPSSSKNNREGGRTSIWSSSSTSNNDNYGNIVAESNIWPSLSKSSSTSRKNPHNQIANDMNSNAVETEEVSSQAKLSVSSIKPKLELRPVSMTFSRGLPVDYLVSASTNSHANNNDKENNNINELDQIEESSSNSSSNTIPPLPSTPTSILKNKNIQNGSNSINVNPTTLTAELSNKRLKEQLMNSKKIHKLQLFELEAQIRELKDEINELREIKRNPLGNCDKCGCTCNNIGNNNSNNMLNVIDANINGQSRRVIDRARVKTAGARGVFGSGSLYEWE</sequence>
<dbReference type="EMBL" id="CP144103">
    <property type="protein sequence ID" value="WWC90038.1"/>
    <property type="molecule type" value="Genomic_DNA"/>
</dbReference>
<accession>A0AAX4JYT9</accession>